<organism evidence="1 2">
    <name type="scientific">Paramecium octaurelia</name>
    <dbReference type="NCBI Taxonomy" id="43137"/>
    <lineage>
        <taxon>Eukaryota</taxon>
        <taxon>Sar</taxon>
        <taxon>Alveolata</taxon>
        <taxon>Ciliophora</taxon>
        <taxon>Intramacronucleata</taxon>
        <taxon>Oligohymenophorea</taxon>
        <taxon>Peniculida</taxon>
        <taxon>Parameciidae</taxon>
        <taxon>Paramecium</taxon>
    </lineage>
</organism>
<accession>A0A8S1YAT4</accession>
<reference evidence="1" key="1">
    <citation type="submission" date="2021-01" db="EMBL/GenBank/DDBJ databases">
        <authorList>
            <consortium name="Genoscope - CEA"/>
            <person name="William W."/>
        </authorList>
    </citation>
    <scope>NUCLEOTIDE SEQUENCE</scope>
</reference>
<gene>
    <name evidence="1" type="ORF">POCTA_138.1.T1520058</name>
</gene>
<name>A0A8S1YAT4_PAROT</name>
<keyword evidence="2" id="KW-1185">Reference proteome</keyword>
<dbReference type="Proteomes" id="UP000683925">
    <property type="component" value="Unassembled WGS sequence"/>
</dbReference>
<comment type="caution">
    <text evidence="1">The sequence shown here is derived from an EMBL/GenBank/DDBJ whole genome shotgun (WGS) entry which is preliminary data.</text>
</comment>
<evidence type="ECO:0000313" key="2">
    <source>
        <dbReference type="Proteomes" id="UP000683925"/>
    </source>
</evidence>
<evidence type="ECO:0000313" key="1">
    <source>
        <dbReference type="EMBL" id="CAD8210840.1"/>
    </source>
</evidence>
<protein>
    <submittedName>
        <fullName evidence="1">Uncharacterized protein</fullName>
    </submittedName>
</protein>
<proteinExistence type="predicted"/>
<dbReference type="OrthoDB" id="10341247at2759"/>
<dbReference type="AlphaFoldDB" id="A0A8S1YAT4"/>
<sequence>MNQFANYMQYQTKRVVSVYQQQCYSRSPQGRKCAVANPQFSPNEQKYMKQFKCIDQQKYQQPKAIIYPPKGMSPTNRQPLIATKLRNQDKENNNINHYYNANIIFQPCKTPRDPLKQQLFSQQNSPNIKQPTPQFENRYNYDDTNQESRLSNSQINFRFVDSEKQTSDEQQLKIIANQLNKIEIGPKEPEMSPNSIKSDEFLVQMDSVKKSDYSKKSYTKNVCIQAFESTKFEKPEDQLGKIFGSLKKIKIIKKKQTQPTLQTQVTQRTIEDDSMMKLDTQQDQQAKTISGLSNIEFQSEKLQTELTDLDSNRIRNLQVEEHDQFTNFRQNIATPKQLTQNNISSFIINKCRFPDVQIVI</sequence>
<dbReference type="EMBL" id="CAJJDP010000154">
    <property type="protein sequence ID" value="CAD8210840.1"/>
    <property type="molecule type" value="Genomic_DNA"/>
</dbReference>
<dbReference type="OMA" id="PCKTPRD"/>